<evidence type="ECO:0000313" key="3">
    <source>
        <dbReference type="Proteomes" id="UP000268291"/>
    </source>
</evidence>
<dbReference type="Proteomes" id="UP000268291">
    <property type="component" value="Unassembled WGS sequence"/>
</dbReference>
<feature type="transmembrane region" description="Helical" evidence="1">
    <location>
        <begin position="95"/>
        <end position="122"/>
    </location>
</feature>
<keyword evidence="1" id="KW-0472">Membrane</keyword>
<reference evidence="2 3" key="1">
    <citation type="submission" date="2018-12" db="EMBL/GenBank/DDBJ databases">
        <authorList>
            <person name="hu s."/>
            <person name="Xu Y."/>
            <person name="Xu B."/>
            <person name="Li F."/>
        </authorList>
    </citation>
    <scope>NUCLEOTIDE SEQUENCE [LARGE SCALE GENOMIC DNA]</scope>
    <source>
        <strain evidence="2 3">KSW2-17</strain>
    </source>
</reference>
<comment type="caution">
    <text evidence="2">The sequence shown here is derived from an EMBL/GenBank/DDBJ whole genome shotgun (WGS) entry which is preliminary data.</text>
</comment>
<accession>A0ABY0C4W4</accession>
<gene>
    <name evidence="2" type="ORF">ELQ93_13285</name>
</gene>
<dbReference type="RefSeq" id="WP_106562411.1">
    <property type="nucleotide sequence ID" value="NZ_PYAU01000001.1"/>
</dbReference>
<organism evidence="2 3">
    <name type="scientific">Labedella gwakjiensis</name>
    <dbReference type="NCBI Taxonomy" id="390269"/>
    <lineage>
        <taxon>Bacteria</taxon>
        <taxon>Bacillati</taxon>
        <taxon>Actinomycetota</taxon>
        <taxon>Actinomycetes</taxon>
        <taxon>Micrococcales</taxon>
        <taxon>Microbacteriaceae</taxon>
        <taxon>Labedella</taxon>
    </lineage>
</organism>
<keyword evidence="1" id="KW-1133">Transmembrane helix</keyword>
<keyword evidence="1" id="KW-0812">Transmembrane</keyword>
<dbReference type="EMBL" id="RZGY01000002">
    <property type="protein sequence ID" value="RUQ84578.1"/>
    <property type="molecule type" value="Genomic_DNA"/>
</dbReference>
<feature type="transmembrane region" description="Helical" evidence="1">
    <location>
        <begin position="54"/>
        <end position="74"/>
    </location>
</feature>
<proteinExistence type="predicted"/>
<evidence type="ECO:0000256" key="1">
    <source>
        <dbReference type="SAM" id="Phobius"/>
    </source>
</evidence>
<sequence>MTDLLHVAALLPATLGVCCTAGRRRIGAELWAAIVMLVVMVDLALGVVSVPPVVWTAVLVATALGVVALGGRSGEDTHPERTGQGSGSARRRSNGMVALVAVGSLVMAGLAALMAASVGGAVGHTSTAGVGTGHHAATSLTGLLPSVVLMASAVFTIVVMGVAVQAARERRSRLEIAELGSMAASVALMALAVSA</sequence>
<name>A0ABY0C4W4_9MICO</name>
<protein>
    <submittedName>
        <fullName evidence="2">Uncharacterized protein</fullName>
    </submittedName>
</protein>
<evidence type="ECO:0000313" key="2">
    <source>
        <dbReference type="EMBL" id="RUQ84578.1"/>
    </source>
</evidence>
<feature type="transmembrane region" description="Helical" evidence="1">
    <location>
        <begin position="30"/>
        <end position="48"/>
    </location>
</feature>
<feature type="transmembrane region" description="Helical" evidence="1">
    <location>
        <begin position="142"/>
        <end position="164"/>
    </location>
</feature>
<keyword evidence="3" id="KW-1185">Reference proteome</keyword>